<evidence type="ECO:0000256" key="7">
    <source>
        <dbReference type="SAM" id="MobiDB-lite"/>
    </source>
</evidence>
<comment type="subcellular location">
    <subcellularLocation>
        <location evidence="1 6">Membrane</location>
        <topology evidence="1 6">Multi-pass membrane protein</topology>
    </subcellularLocation>
</comment>
<keyword evidence="6" id="KW-0813">Transport</keyword>
<dbReference type="AlphaFoldDB" id="A0AAX6M8F1"/>
<dbReference type="GO" id="GO:0016020">
    <property type="term" value="C:membrane"/>
    <property type="evidence" value="ECO:0007669"/>
    <property type="project" value="UniProtKB-SubCell"/>
</dbReference>
<keyword evidence="5 6" id="KW-0472">Membrane</keyword>
<feature type="compositionally biased region" description="Basic and acidic residues" evidence="7">
    <location>
        <begin position="125"/>
        <end position="134"/>
    </location>
</feature>
<evidence type="ECO:0000256" key="2">
    <source>
        <dbReference type="ARBA" id="ARBA00006921"/>
    </source>
</evidence>
<feature type="transmembrane region" description="Helical" evidence="6">
    <location>
        <begin position="81"/>
        <end position="99"/>
    </location>
</feature>
<sequence length="217" mass="23687">MDMASSMSSMMSMSMSMSMPTSTATGAASTETAMAGMGSDMDMDMDMGMGGDNCQINMLWNWYTVDACFISSSWHITSKGMFAGSCIGVILLAILLEFLRRSVKEYDSYLIRKNVSNGLVSVASHDDHENDRASPKPGQISAGGLPSVNSASGNGYRPKLFEQAIRAFLHTAQFVVAYFLMLLAMYYNGYIIICIFIGAFIGSFIFQWEKLGGGYKD</sequence>
<accession>A0AAX6M8F1</accession>
<keyword evidence="6" id="KW-0406">Ion transport</keyword>
<feature type="region of interest" description="Disordered" evidence="7">
    <location>
        <begin position="125"/>
        <end position="146"/>
    </location>
</feature>
<evidence type="ECO:0000256" key="3">
    <source>
        <dbReference type="ARBA" id="ARBA00022692"/>
    </source>
</evidence>
<dbReference type="Proteomes" id="UP001369815">
    <property type="component" value="Unassembled WGS sequence"/>
</dbReference>
<name>A0AAX6M8F1_9PEZI</name>
<keyword evidence="4 6" id="KW-1133">Transmembrane helix</keyword>
<dbReference type="Pfam" id="PF04145">
    <property type="entry name" value="Ctr"/>
    <property type="match status" value="1"/>
</dbReference>
<keyword evidence="9" id="KW-1185">Reference proteome</keyword>
<comment type="caution">
    <text evidence="8">The sequence shown here is derived from an EMBL/GenBank/DDBJ whole genome shotgun (WGS) entry which is preliminary data.</text>
</comment>
<dbReference type="EMBL" id="JBANMG010000009">
    <property type="protein sequence ID" value="KAK6948958.1"/>
    <property type="molecule type" value="Genomic_DNA"/>
</dbReference>
<feature type="transmembrane region" description="Helical" evidence="6">
    <location>
        <begin position="190"/>
        <end position="208"/>
    </location>
</feature>
<proteinExistence type="inferred from homology"/>
<dbReference type="PANTHER" id="PTHR12483:SF73">
    <property type="entry name" value="COPPER TRANSPORT PROTEIN CTR3"/>
    <property type="match status" value="1"/>
</dbReference>
<evidence type="ECO:0000256" key="1">
    <source>
        <dbReference type="ARBA" id="ARBA00004141"/>
    </source>
</evidence>
<evidence type="ECO:0000256" key="5">
    <source>
        <dbReference type="ARBA" id="ARBA00023136"/>
    </source>
</evidence>
<gene>
    <name evidence="8" type="ORF">Daesc_009030</name>
</gene>
<dbReference type="GO" id="GO:0005375">
    <property type="term" value="F:copper ion transmembrane transporter activity"/>
    <property type="evidence" value="ECO:0007669"/>
    <property type="project" value="UniProtKB-UniRule"/>
</dbReference>
<keyword evidence="6" id="KW-0187">Copper transport</keyword>
<evidence type="ECO:0000256" key="4">
    <source>
        <dbReference type="ARBA" id="ARBA00022989"/>
    </source>
</evidence>
<dbReference type="PANTHER" id="PTHR12483">
    <property type="entry name" value="SOLUTE CARRIER FAMILY 31 COPPER TRANSPORTERS"/>
    <property type="match status" value="1"/>
</dbReference>
<organism evidence="8 9">
    <name type="scientific">Daldinia eschscholtzii</name>
    <dbReference type="NCBI Taxonomy" id="292717"/>
    <lineage>
        <taxon>Eukaryota</taxon>
        <taxon>Fungi</taxon>
        <taxon>Dikarya</taxon>
        <taxon>Ascomycota</taxon>
        <taxon>Pezizomycotina</taxon>
        <taxon>Sordariomycetes</taxon>
        <taxon>Xylariomycetidae</taxon>
        <taxon>Xylariales</taxon>
        <taxon>Hypoxylaceae</taxon>
        <taxon>Daldinia</taxon>
    </lineage>
</organism>
<evidence type="ECO:0000313" key="8">
    <source>
        <dbReference type="EMBL" id="KAK6948958.1"/>
    </source>
</evidence>
<evidence type="ECO:0000313" key="9">
    <source>
        <dbReference type="Proteomes" id="UP001369815"/>
    </source>
</evidence>
<dbReference type="InterPro" id="IPR007274">
    <property type="entry name" value="Cop_transporter"/>
</dbReference>
<reference evidence="8 9" key="1">
    <citation type="journal article" date="2024" name="Front Chem Biol">
        <title>Unveiling the potential of Daldinia eschscholtzii MFLUCC 19-0629 through bioactivity and bioinformatics studies for enhanced sustainable agriculture production.</title>
        <authorList>
            <person name="Brooks S."/>
            <person name="Weaver J.A."/>
            <person name="Klomchit A."/>
            <person name="Alharthi S.A."/>
            <person name="Onlamun T."/>
            <person name="Nurani R."/>
            <person name="Vong T.K."/>
            <person name="Alberti F."/>
            <person name="Greco C."/>
        </authorList>
    </citation>
    <scope>NUCLEOTIDE SEQUENCE [LARGE SCALE GENOMIC DNA]</scope>
    <source>
        <strain evidence="8">MFLUCC 19-0629</strain>
    </source>
</reference>
<keyword evidence="6" id="KW-0186">Copper</keyword>
<comment type="similarity">
    <text evidence="2 6">Belongs to the copper transporter (Ctr) (TC 1.A.56) family. SLC31A subfamily.</text>
</comment>
<protein>
    <recommendedName>
        <fullName evidence="6">Copper transport protein</fullName>
    </recommendedName>
</protein>
<evidence type="ECO:0000256" key="6">
    <source>
        <dbReference type="RuleBase" id="RU367022"/>
    </source>
</evidence>
<keyword evidence="3 6" id="KW-0812">Transmembrane</keyword>